<evidence type="ECO:0008006" key="2">
    <source>
        <dbReference type="Google" id="ProtNLM"/>
    </source>
</evidence>
<dbReference type="Gene3D" id="3.40.720.10">
    <property type="entry name" value="Alkaline Phosphatase, subunit A"/>
    <property type="match status" value="1"/>
</dbReference>
<proteinExistence type="predicted"/>
<dbReference type="EMBL" id="UINC01020038">
    <property type="protein sequence ID" value="SVA84542.1"/>
    <property type="molecule type" value="Genomic_DNA"/>
</dbReference>
<organism evidence="1">
    <name type="scientific">marine metagenome</name>
    <dbReference type="NCBI Taxonomy" id="408172"/>
    <lineage>
        <taxon>unclassified sequences</taxon>
        <taxon>metagenomes</taxon>
        <taxon>ecological metagenomes</taxon>
    </lineage>
</organism>
<name>A0A381Z6Q0_9ZZZZ</name>
<feature type="non-terminal residue" evidence="1">
    <location>
        <position position="1"/>
    </location>
</feature>
<dbReference type="SUPFAM" id="SSF53649">
    <property type="entry name" value="Alkaline phosphatase-like"/>
    <property type="match status" value="1"/>
</dbReference>
<reference evidence="1" key="1">
    <citation type="submission" date="2018-05" db="EMBL/GenBank/DDBJ databases">
        <authorList>
            <person name="Lanie J.A."/>
            <person name="Ng W.-L."/>
            <person name="Kazmierczak K.M."/>
            <person name="Andrzejewski T.M."/>
            <person name="Davidsen T.M."/>
            <person name="Wayne K.J."/>
            <person name="Tettelin H."/>
            <person name="Glass J.I."/>
            <person name="Rusch D."/>
            <person name="Podicherti R."/>
            <person name="Tsui H.-C.T."/>
            <person name="Winkler M.E."/>
        </authorList>
    </citation>
    <scope>NUCLEOTIDE SEQUENCE</scope>
</reference>
<evidence type="ECO:0000313" key="1">
    <source>
        <dbReference type="EMBL" id="SVA84542.1"/>
    </source>
</evidence>
<dbReference type="PANTHER" id="PTHR43737:SF1">
    <property type="entry name" value="DUF1501 DOMAIN-CONTAINING PROTEIN"/>
    <property type="match status" value="1"/>
</dbReference>
<dbReference type="InterPro" id="IPR010869">
    <property type="entry name" value="DUF1501"/>
</dbReference>
<accession>A0A381Z6Q0</accession>
<dbReference type="InterPro" id="IPR017850">
    <property type="entry name" value="Alkaline_phosphatase_core_sf"/>
</dbReference>
<sequence>AWRMQMNAPGVFDLSGESVATRKLYGIGEKPTDNFGKQCMMARRMAESGVRYIQVNYADESTNPRWDQHSNMPKHMDHARATDKPVAGLLADLKNRGLLEETLVWWGGEFGRTPFSQSGDGRDHNPRGFTTWLAGGGVKPGISYGITDELGDTAVENKVHMHDLHATLLHILGLDHEKLTYRYAGRDFRLTDVHGSVVHDILS</sequence>
<dbReference type="AlphaFoldDB" id="A0A381Z6Q0"/>
<gene>
    <name evidence="1" type="ORF">METZ01_LOCUS137396</name>
</gene>
<dbReference type="Pfam" id="PF07394">
    <property type="entry name" value="DUF1501"/>
    <property type="match status" value="1"/>
</dbReference>
<dbReference type="PANTHER" id="PTHR43737">
    <property type="entry name" value="BLL7424 PROTEIN"/>
    <property type="match status" value="1"/>
</dbReference>
<protein>
    <recommendedName>
        <fullName evidence="2">DUF1501 domain-containing protein</fullName>
    </recommendedName>
</protein>